<reference evidence="1 2" key="1">
    <citation type="journal article" date="2008" name="Nat. Biotechnol.">
        <title>Genome sequencing and analysis of the filamentous fungus Penicillium chrysogenum.</title>
        <authorList>
            <person name="van den Berg M.A."/>
            <person name="Albang R."/>
            <person name="Albermann K."/>
            <person name="Badger J.H."/>
            <person name="Daran J.-M."/>
            <person name="Driessen A.J.M."/>
            <person name="Garcia-Estrada C."/>
            <person name="Fedorova N.D."/>
            <person name="Harris D.M."/>
            <person name="Heijne W.H.M."/>
            <person name="Joardar V.S."/>
            <person name="Kiel J.A.K.W."/>
            <person name="Kovalchuk A."/>
            <person name="Martin J.F."/>
            <person name="Nierman W.C."/>
            <person name="Nijland J.G."/>
            <person name="Pronk J.T."/>
            <person name="Roubos J.A."/>
            <person name="van der Klei I.J."/>
            <person name="van Peij N.N.M.E."/>
            <person name="Veenhuis M."/>
            <person name="von Doehren H."/>
            <person name="Wagner C."/>
            <person name="Wortman J.R."/>
            <person name="Bovenberg R.A.L."/>
        </authorList>
    </citation>
    <scope>NUCLEOTIDE SEQUENCE [LARGE SCALE GENOMIC DNA]</scope>
    <source>
        <strain evidence="2">ATCC 28089 / DSM 1075 / NRRL 1951 / Wisconsin 54-1255</strain>
    </source>
</reference>
<dbReference type="EMBL" id="AM920438">
    <property type="protein sequence ID" value="CAP79523.1"/>
    <property type="molecule type" value="Genomic_DNA"/>
</dbReference>
<organism evidence="1 2">
    <name type="scientific">Penicillium rubens (strain ATCC 28089 / DSM 1075 / NRRL 1951 / Wisconsin 54-1255)</name>
    <name type="common">Penicillium chrysogenum</name>
    <dbReference type="NCBI Taxonomy" id="500485"/>
    <lineage>
        <taxon>Eukaryota</taxon>
        <taxon>Fungi</taxon>
        <taxon>Dikarya</taxon>
        <taxon>Ascomycota</taxon>
        <taxon>Pezizomycotina</taxon>
        <taxon>Eurotiomycetes</taxon>
        <taxon>Eurotiomycetidae</taxon>
        <taxon>Eurotiales</taxon>
        <taxon>Aspergillaceae</taxon>
        <taxon>Penicillium</taxon>
        <taxon>Penicillium chrysogenum species complex</taxon>
    </lineage>
</organism>
<dbReference type="HOGENOM" id="CLU_118206_0_0_1"/>
<dbReference type="AlphaFoldDB" id="B6HW85"/>
<proteinExistence type="predicted"/>
<dbReference type="VEuPathDB" id="FungiDB:PCH_Pc23g00290"/>
<evidence type="ECO:0000313" key="2">
    <source>
        <dbReference type="Proteomes" id="UP000000724"/>
    </source>
</evidence>
<gene>
    <name evidence="1" type="ORF">Pc23g00290</name>
    <name evidence="1" type="ORF">PCH_Pc23g00290</name>
</gene>
<protein>
    <submittedName>
        <fullName evidence="1">Uncharacterized protein</fullName>
    </submittedName>
</protein>
<sequence>MSLQIVAVKEDAGFNRPRLRNVSFNTSNQYTSWTSKPDSSCTVRDVVPSRFTAPFTPADRRYEIWISWSRCLCGEVSAIASWSTVAALVDHRFEVQLLTLRGTARSVRTQCTRARATASCGLFIPGLDHQKIEPLGAHQSGPDNPALLSVQSHGLHTIPSPVASNNAACPRWKIANQDSESKTGCGHPRANFVA</sequence>
<name>B6HW85_PENRW</name>
<dbReference type="Proteomes" id="UP000000724">
    <property type="component" value="Contig Pc00c23"/>
</dbReference>
<evidence type="ECO:0000313" key="1">
    <source>
        <dbReference type="EMBL" id="CAP79523.1"/>
    </source>
</evidence>
<keyword evidence="2" id="KW-1185">Reference proteome</keyword>
<accession>B6HW85</accession>